<proteinExistence type="predicted"/>
<sequence length="145" mass="16878">MSQFLETVYASELRAGDIIYYEGDLMQVETNYLHRNSPYAKLNLVPAENPKHIPLSVKLGLFTNIQRRTYVHTKHLHISNSIEIMSELNVLLEQYDNANELPEKVMLANTNFEVDSVIVQQMVHEKMRACFNRLKNEIEMIKKPS</sequence>
<keyword evidence="2" id="KW-1185">Reference proteome</keyword>
<gene>
    <name evidence="1" type="ORF">Fifi44_00013</name>
</gene>
<accession>A0AAE8Y378</accession>
<name>A0AAE8Y378_9CAUD</name>
<evidence type="ECO:0000313" key="1">
    <source>
        <dbReference type="EMBL" id="UCR74882.1"/>
    </source>
</evidence>
<organism evidence="1 2">
    <name type="scientific">Erwinia phage Fifi44</name>
    <dbReference type="NCBI Taxonomy" id="2876597"/>
    <lineage>
        <taxon>Viruses</taxon>
        <taxon>Duplodnaviria</taxon>
        <taxon>Heunggongvirae</taxon>
        <taxon>Uroviricota</taxon>
        <taxon>Caudoviricetes</taxon>
        <taxon>Chaseviridae</taxon>
        <taxon>Cleopatravirinae</taxon>
        <taxon>Fifivirus</taxon>
        <taxon>Fifivirus fifi44</taxon>
    </lineage>
</organism>
<reference evidence="1 2" key="1">
    <citation type="submission" date="2021-09" db="EMBL/GenBank/DDBJ databases">
        <title>Complete genome sequence of Fifi44.</title>
        <authorList>
            <person name="Kim S.G."/>
            <person name="Park J."/>
            <person name="Roh E."/>
        </authorList>
    </citation>
    <scope>NUCLEOTIDE SEQUENCE [LARGE SCALE GENOMIC DNA]</scope>
</reference>
<dbReference type="EMBL" id="OK073976">
    <property type="protein sequence ID" value="UCR74882.1"/>
    <property type="molecule type" value="Genomic_DNA"/>
</dbReference>
<evidence type="ECO:0000313" key="2">
    <source>
        <dbReference type="Proteomes" id="UP000827644"/>
    </source>
</evidence>
<protein>
    <submittedName>
        <fullName evidence="1">Uncharacterized protein</fullName>
    </submittedName>
</protein>
<dbReference type="Proteomes" id="UP000827644">
    <property type="component" value="Segment"/>
</dbReference>